<sequence length="44" mass="5399">KVNVGCFKRNNFLATRPCRFCHVANVFPRIRVYFMFFRLKFKLI</sequence>
<keyword evidence="2" id="KW-1185">Reference proteome</keyword>
<organism evidence="1 2">
    <name type="scientific">Daphnia magna</name>
    <dbReference type="NCBI Taxonomy" id="35525"/>
    <lineage>
        <taxon>Eukaryota</taxon>
        <taxon>Metazoa</taxon>
        <taxon>Ecdysozoa</taxon>
        <taxon>Arthropoda</taxon>
        <taxon>Crustacea</taxon>
        <taxon>Branchiopoda</taxon>
        <taxon>Diplostraca</taxon>
        <taxon>Cladocera</taxon>
        <taxon>Anomopoda</taxon>
        <taxon>Daphniidae</taxon>
        <taxon>Daphnia</taxon>
    </lineage>
</organism>
<protein>
    <submittedName>
        <fullName evidence="1">Uncharacterized protein</fullName>
    </submittedName>
</protein>
<proteinExistence type="predicted"/>
<name>A0A164F881_9CRUS</name>
<comment type="caution">
    <text evidence="1">The sequence shown here is derived from an EMBL/GenBank/DDBJ whole genome shotgun (WGS) entry which is preliminary data.</text>
</comment>
<dbReference type="EMBL" id="LRGB01021047">
    <property type="protein sequence ID" value="KZR97531.1"/>
    <property type="molecule type" value="Genomic_DNA"/>
</dbReference>
<gene>
    <name evidence="1" type="ORF">APZ42_007539</name>
</gene>
<feature type="non-terminal residue" evidence="1">
    <location>
        <position position="1"/>
    </location>
</feature>
<dbReference type="AlphaFoldDB" id="A0A164F881"/>
<accession>A0A164F881</accession>
<reference evidence="1 2" key="1">
    <citation type="submission" date="2016-03" db="EMBL/GenBank/DDBJ databases">
        <title>EvidentialGene: Evidence-directed Construction of Genes on Genomes.</title>
        <authorList>
            <person name="Gilbert D.G."/>
            <person name="Choi J.-H."/>
            <person name="Mockaitis K."/>
            <person name="Colbourne J."/>
            <person name="Pfrender M."/>
        </authorList>
    </citation>
    <scope>NUCLEOTIDE SEQUENCE [LARGE SCALE GENOMIC DNA]</scope>
    <source>
        <strain evidence="1 2">Xinb3</strain>
        <tissue evidence="1">Complete organism</tissue>
    </source>
</reference>
<evidence type="ECO:0000313" key="2">
    <source>
        <dbReference type="Proteomes" id="UP000076858"/>
    </source>
</evidence>
<evidence type="ECO:0000313" key="1">
    <source>
        <dbReference type="EMBL" id="KZR97531.1"/>
    </source>
</evidence>
<dbReference type="Proteomes" id="UP000076858">
    <property type="component" value="Unassembled WGS sequence"/>
</dbReference>